<evidence type="ECO:0000256" key="1">
    <source>
        <dbReference type="ARBA" id="ARBA00004141"/>
    </source>
</evidence>
<feature type="transmembrane region" description="Helical" evidence="5">
    <location>
        <begin position="69"/>
        <end position="87"/>
    </location>
</feature>
<evidence type="ECO:0000313" key="7">
    <source>
        <dbReference type="Proteomes" id="UP000323454"/>
    </source>
</evidence>
<evidence type="ECO:0000256" key="5">
    <source>
        <dbReference type="SAM" id="Phobius"/>
    </source>
</evidence>
<dbReference type="Pfam" id="PF13564">
    <property type="entry name" value="DoxX_2"/>
    <property type="match status" value="1"/>
</dbReference>
<comment type="caution">
    <text evidence="6">The sequence shown here is derived from an EMBL/GenBank/DDBJ whole genome shotgun (WGS) entry which is preliminary data.</text>
</comment>
<dbReference type="GO" id="GO:0016020">
    <property type="term" value="C:membrane"/>
    <property type="evidence" value="ECO:0007669"/>
    <property type="project" value="UniProtKB-SubCell"/>
</dbReference>
<keyword evidence="3 5" id="KW-1133">Transmembrane helix</keyword>
<dbReference type="OrthoDB" id="129693at2"/>
<reference evidence="6 7" key="2">
    <citation type="submission" date="2019-09" db="EMBL/GenBank/DDBJ databases">
        <authorList>
            <person name="Jin C."/>
        </authorList>
    </citation>
    <scope>NUCLEOTIDE SEQUENCE [LARGE SCALE GENOMIC DNA]</scope>
    <source>
        <strain evidence="6 7">AN110305</strain>
    </source>
</reference>
<comment type="subcellular location">
    <subcellularLocation>
        <location evidence="1">Membrane</location>
        <topology evidence="1">Multi-pass membrane protein</topology>
    </subcellularLocation>
</comment>
<feature type="transmembrane region" description="Helical" evidence="5">
    <location>
        <begin position="31"/>
        <end position="49"/>
    </location>
</feature>
<gene>
    <name evidence="6" type="ORF">F0L68_07615</name>
</gene>
<protein>
    <submittedName>
        <fullName evidence="6">DoxX family membrane protein</fullName>
    </submittedName>
</protein>
<dbReference type="PANTHER" id="PTHR36974">
    <property type="entry name" value="MEMBRANE PROTEIN-RELATED"/>
    <property type="match status" value="1"/>
</dbReference>
<dbReference type="PANTHER" id="PTHR36974:SF1">
    <property type="entry name" value="DOXX FAMILY MEMBRANE PROTEIN"/>
    <property type="match status" value="1"/>
</dbReference>
<proteinExistence type="predicted"/>
<evidence type="ECO:0000256" key="2">
    <source>
        <dbReference type="ARBA" id="ARBA00022692"/>
    </source>
</evidence>
<dbReference type="RefSeq" id="WP_149848713.1">
    <property type="nucleotide sequence ID" value="NZ_VUOB01000010.1"/>
</dbReference>
<accession>A0A5B2XMF5</accession>
<keyword evidence="7" id="KW-1185">Reference proteome</keyword>
<reference evidence="6 7" key="1">
    <citation type="submission" date="2019-09" db="EMBL/GenBank/DDBJ databases">
        <title>Goodfellowia gen. nov., a new genus of the Pseudonocardineae related to Actinoalloteichus, containing Goodfellowia coeruleoviolacea gen. nov., comb. nov. gen. nov., comb. nov.</title>
        <authorList>
            <person name="Labeda D."/>
        </authorList>
    </citation>
    <scope>NUCLEOTIDE SEQUENCE [LARGE SCALE GENOMIC DNA]</scope>
    <source>
        <strain evidence="6 7">AN110305</strain>
    </source>
</reference>
<evidence type="ECO:0000256" key="3">
    <source>
        <dbReference type="ARBA" id="ARBA00022989"/>
    </source>
</evidence>
<keyword evidence="4 5" id="KW-0472">Membrane</keyword>
<evidence type="ECO:0000256" key="4">
    <source>
        <dbReference type="ARBA" id="ARBA00023136"/>
    </source>
</evidence>
<keyword evidence="2 5" id="KW-0812">Transmembrane</keyword>
<dbReference type="EMBL" id="VUOB01000010">
    <property type="protein sequence ID" value="KAA2264917.1"/>
    <property type="molecule type" value="Genomic_DNA"/>
</dbReference>
<sequence length="149" mass="15352">MAALITLVGGWVAFRLVGLFGVTGLDSWQPSLRWGLALMFLVTGVAHFAGKRRPGMIAMVPAALPRPDLLVTVTGVLELLGAAGLLVPATSTVAAGCLALLLIVMFPANVYAARHKVVLGDTQVMAVGPRTALQLGFLAACLAVVLGAH</sequence>
<dbReference type="Proteomes" id="UP000323454">
    <property type="component" value="Unassembled WGS sequence"/>
</dbReference>
<dbReference type="InterPro" id="IPR032808">
    <property type="entry name" value="DoxX"/>
</dbReference>
<evidence type="ECO:0000313" key="6">
    <source>
        <dbReference type="EMBL" id="KAA2264917.1"/>
    </source>
</evidence>
<feature type="transmembrane region" description="Helical" evidence="5">
    <location>
        <begin position="93"/>
        <end position="112"/>
    </location>
</feature>
<feature type="transmembrane region" description="Helical" evidence="5">
    <location>
        <begin position="132"/>
        <end position="148"/>
    </location>
</feature>
<name>A0A5B2XMF5_9PSEU</name>
<organism evidence="6 7">
    <name type="scientific">Solihabitans fulvus</name>
    <dbReference type="NCBI Taxonomy" id="1892852"/>
    <lineage>
        <taxon>Bacteria</taxon>
        <taxon>Bacillati</taxon>
        <taxon>Actinomycetota</taxon>
        <taxon>Actinomycetes</taxon>
        <taxon>Pseudonocardiales</taxon>
        <taxon>Pseudonocardiaceae</taxon>
        <taxon>Solihabitans</taxon>
    </lineage>
</organism>
<dbReference type="AlphaFoldDB" id="A0A5B2XMF5"/>